<sequence>MKTFLVVVVLLLAAFLAGHMFGDRVLSMAGMTASGPDSGEAGTDGPVDLRPPAEADEPADAEPAPPEADEGPYTGDVIATLSRSLGGSMGNGEFKAQGGLIATPANDAEASCDVVGFNLVYVPRRQDPVEVQNPGARYTSQASQLVQRAKPGDIYYFDNVRVRCEGDDVSRQANTLVFKIR</sequence>
<reference evidence="3 4" key="1">
    <citation type="submission" date="2018-08" db="EMBL/GenBank/DDBJ databases">
        <title>Henriciella mobilis sp. nov., isolated from seawater.</title>
        <authorList>
            <person name="Cheng H."/>
            <person name="Wu Y.-H."/>
            <person name="Xu X.-W."/>
            <person name="Guo L.-L."/>
        </authorList>
    </citation>
    <scope>NUCLEOTIDE SEQUENCE [LARGE SCALE GENOMIC DNA]</scope>
    <source>
        <strain evidence="3 4">JN25</strain>
    </source>
</reference>
<evidence type="ECO:0000256" key="1">
    <source>
        <dbReference type="SAM" id="MobiDB-lite"/>
    </source>
</evidence>
<proteinExistence type="predicted"/>
<organism evidence="3 4">
    <name type="scientific">Henriciella mobilis</name>
    <dbReference type="NCBI Taxonomy" id="2305467"/>
    <lineage>
        <taxon>Bacteria</taxon>
        <taxon>Pseudomonadati</taxon>
        <taxon>Pseudomonadota</taxon>
        <taxon>Alphaproteobacteria</taxon>
        <taxon>Hyphomonadales</taxon>
        <taxon>Hyphomonadaceae</taxon>
        <taxon>Henriciella</taxon>
    </lineage>
</organism>
<evidence type="ECO:0000259" key="2">
    <source>
        <dbReference type="Pfam" id="PF12080"/>
    </source>
</evidence>
<gene>
    <name evidence="3" type="ORF">D1223_01640</name>
</gene>
<comment type="caution">
    <text evidence="3">The sequence shown here is derived from an EMBL/GenBank/DDBJ whole genome shotgun (WGS) entry which is preliminary data.</text>
</comment>
<dbReference type="InterPro" id="IPR022719">
    <property type="entry name" value="Motility-assoc_prot_GldM_C"/>
</dbReference>
<name>A0A399RQH7_9PROT</name>
<protein>
    <recommendedName>
        <fullName evidence="2">Gliding motility-associated protein GldM C-terminal domain-containing protein</fullName>
    </recommendedName>
</protein>
<dbReference type="Pfam" id="PF12080">
    <property type="entry name" value="GldM_4th"/>
    <property type="match status" value="1"/>
</dbReference>
<dbReference type="Proteomes" id="UP000266385">
    <property type="component" value="Unassembled WGS sequence"/>
</dbReference>
<dbReference type="AlphaFoldDB" id="A0A399RQH7"/>
<dbReference type="EMBL" id="QWFX01000005">
    <property type="protein sequence ID" value="RIJ32583.1"/>
    <property type="molecule type" value="Genomic_DNA"/>
</dbReference>
<keyword evidence="4" id="KW-1185">Reference proteome</keyword>
<evidence type="ECO:0000313" key="4">
    <source>
        <dbReference type="Proteomes" id="UP000266385"/>
    </source>
</evidence>
<feature type="region of interest" description="Disordered" evidence="1">
    <location>
        <begin position="33"/>
        <end position="73"/>
    </location>
</feature>
<dbReference type="OrthoDB" id="9554363at2"/>
<feature type="domain" description="Gliding motility-associated protein GldM C-terminal" evidence="2">
    <location>
        <begin position="83"/>
        <end position="179"/>
    </location>
</feature>
<dbReference type="RefSeq" id="WP_119374664.1">
    <property type="nucleotide sequence ID" value="NZ_QWFX01000005.1"/>
</dbReference>
<accession>A0A399RQH7</accession>
<evidence type="ECO:0000313" key="3">
    <source>
        <dbReference type="EMBL" id="RIJ32583.1"/>
    </source>
</evidence>